<dbReference type="InterPro" id="IPR000084">
    <property type="entry name" value="PE-PGRS_N"/>
</dbReference>
<name>A0A975JXC3_9MYCO</name>
<dbReference type="SUPFAM" id="SSF140459">
    <property type="entry name" value="PE/PPE dimer-like"/>
    <property type="match status" value="1"/>
</dbReference>
<dbReference type="Gene3D" id="1.10.287.850">
    <property type="entry name" value="HP0062-like domain"/>
    <property type="match status" value="1"/>
</dbReference>
<proteinExistence type="predicted"/>
<dbReference type="RefSeq" id="WP_211698998.1">
    <property type="nucleotide sequence ID" value="NZ_CP046600.1"/>
</dbReference>
<dbReference type="AlphaFoldDB" id="A0A975JXC3"/>
<evidence type="ECO:0000313" key="3">
    <source>
        <dbReference type="Proteomes" id="UP000682202"/>
    </source>
</evidence>
<accession>A0A975JXC3</accession>
<dbReference type="InterPro" id="IPR038332">
    <property type="entry name" value="PPE_sf"/>
</dbReference>
<dbReference type="KEGG" id="mspg:F6B93_10255"/>
<gene>
    <name evidence="2" type="ORF">F6B93_10255</name>
</gene>
<dbReference type="Proteomes" id="UP000682202">
    <property type="component" value="Chromosome"/>
</dbReference>
<sequence length="371" mass="36035">MSFLSVVPDTVAAAAGELESLGSAILAANGAAATPTTGLAAMASDEVSTALTAAFATHAQQYQAFSAEAAAFHEQFVRMLNGGAAAYVGAEAANAQQAVLNAVNAPTQALLGHPLVGTGPAGAAAAMAEEITPNTQNFNIPLGPFQVSASFTGPFFGENSLFISANAAATLTTPFGPVALLAGSGTANLGIDGSVFIGANGTSPLGPLGASLTGNSVSIPDGQAIQFTGGTLNLPSAIPLLAAPAGPFVTGGASLLNSGGTFVTALGGGDVLGAANTAFGAPVNFADAVLFGQTPVTVPDTSLASALGLTSAVPQVHIPFGGVFAPLEPLSVTVPPVGEGTGAVLGSQFPLQGTQFGGLVPVLMKTLGLPL</sequence>
<evidence type="ECO:0000259" key="1">
    <source>
        <dbReference type="Pfam" id="PF00934"/>
    </source>
</evidence>
<protein>
    <submittedName>
        <fullName evidence="2">PE domain-containing protein</fullName>
    </submittedName>
</protein>
<reference evidence="2" key="1">
    <citation type="submission" date="2019-12" db="EMBL/GenBank/DDBJ databases">
        <title>Mycobacterium spongiae sp. nov.</title>
        <authorList>
            <person name="Stinear T."/>
        </authorList>
    </citation>
    <scope>NUCLEOTIDE SEQUENCE</scope>
    <source>
        <strain evidence="2">FSD4b-SM</strain>
    </source>
</reference>
<dbReference type="EMBL" id="CP046600">
    <property type="protein sequence ID" value="QUR67426.1"/>
    <property type="molecule type" value="Genomic_DNA"/>
</dbReference>
<evidence type="ECO:0000313" key="2">
    <source>
        <dbReference type="EMBL" id="QUR67426.1"/>
    </source>
</evidence>
<feature type="domain" description="PE" evidence="1">
    <location>
        <begin position="4"/>
        <end position="94"/>
    </location>
</feature>
<organism evidence="2 3">
    <name type="scientific">Mycobacterium spongiae</name>
    <dbReference type="NCBI Taxonomy" id="886343"/>
    <lineage>
        <taxon>Bacteria</taxon>
        <taxon>Bacillati</taxon>
        <taxon>Actinomycetota</taxon>
        <taxon>Actinomycetes</taxon>
        <taxon>Mycobacteriales</taxon>
        <taxon>Mycobacteriaceae</taxon>
        <taxon>Mycobacterium</taxon>
    </lineage>
</organism>
<dbReference type="Pfam" id="PF00934">
    <property type="entry name" value="PE"/>
    <property type="match status" value="1"/>
</dbReference>
<keyword evidence="3" id="KW-1185">Reference proteome</keyword>